<evidence type="ECO:0000256" key="1">
    <source>
        <dbReference type="SAM" id="MobiDB-lite"/>
    </source>
</evidence>
<protein>
    <submittedName>
        <fullName evidence="2">Uncharacterized protein</fullName>
    </submittedName>
</protein>
<sequence length="190" mass="20756">MNRQNTLPSVLEGEVKEGVGNLGTTLPTEHIHGVPSDRHREITAGWGAVSGLTDLLPHSVVSLRNERPVEEQIIRYSYPKRNGPHVIESRIPIIPGKYPQLPLVHSSPTSRATAASPQQSDGSVGREECLWRTPCPMTSPSHQSVAVNTASREASASLHLPSANKLITLRHTLPSVHSLKRPKVQRQAFS</sequence>
<proteinExistence type="predicted"/>
<dbReference type="Proteomes" id="UP000324222">
    <property type="component" value="Unassembled WGS sequence"/>
</dbReference>
<accession>A0A5B7CR94</accession>
<reference evidence="2 3" key="1">
    <citation type="submission" date="2019-05" db="EMBL/GenBank/DDBJ databases">
        <title>Another draft genome of Portunus trituberculatus and its Hox gene families provides insights of decapod evolution.</title>
        <authorList>
            <person name="Jeong J.-H."/>
            <person name="Song I."/>
            <person name="Kim S."/>
            <person name="Choi T."/>
            <person name="Kim D."/>
            <person name="Ryu S."/>
            <person name="Kim W."/>
        </authorList>
    </citation>
    <scope>NUCLEOTIDE SEQUENCE [LARGE SCALE GENOMIC DNA]</scope>
    <source>
        <tissue evidence="2">Muscle</tissue>
    </source>
</reference>
<dbReference type="AlphaFoldDB" id="A0A5B7CR94"/>
<feature type="compositionally biased region" description="Low complexity" evidence="1">
    <location>
        <begin position="106"/>
        <end position="117"/>
    </location>
</feature>
<comment type="caution">
    <text evidence="2">The sequence shown here is derived from an EMBL/GenBank/DDBJ whole genome shotgun (WGS) entry which is preliminary data.</text>
</comment>
<keyword evidence="3" id="KW-1185">Reference proteome</keyword>
<name>A0A5B7CR94_PORTR</name>
<organism evidence="2 3">
    <name type="scientific">Portunus trituberculatus</name>
    <name type="common">Swimming crab</name>
    <name type="synonym">Neptunus trituberculatus</name>
    <dbReference type="NCBI Taxonomy" id="210409"/>
    <lineage>
        <taxon>Eukaryota</taxon>
        <taxon>Metazoa</taxon>
        <taxon>Ecdysozoa</taxon>
        <taxon>Arthropoda</taxon>
        <taxon>Crustacea</taxon>
        <taxon>Multicrustacea</taxon>
        <taxon>Malacostraca</taxon>
        <taxon>Eumalacostraca</taxon>
        <taxon>Eucarida</taxon>
        <taxon>Decapoda</taxon>
        <taxon>Pleocyemata</taxon>
        <taxon>Brachyura</taxon>
        <taxon>Eubrachyura</taxon>
        <taxon>Portunoidea</taxon>
        <taxon>Portunidae</taxon>
        <taxon>Portuninae</taxon>
        <taxon>Portunus</taxon>
    </lineage>
</organism>
<feature type="region of interest" description="Disordered" evidence="1">
    <location>
        <begin position="105"/>
        <end position="126"/>
    </location>
</feature>
<evidence type="ECO:0000313" key="2">
    <source>
        <dbReference type="EMBL" id="MPC11184.1"/>
    </source>
</evidence>
<dbReference type="EMBL" id="VSRR010000149">
    <property type="protein sequence ID" value="MPC11184.1"/>
    <property type="molecule type" value="Genomic_DNA"/>
</dbReference>
<evidence type="ECO:0000313" key="3">
    <source>
        <dbReference type="Proteomes" id="UP000324222"/>
    </source>
</evidence>
<gene>
    <name evidence="2" type="ORF">E2C01_003843</name>
</gene>